<gene>
    <name evidence="1" type="ORF">HDID_LOCUS10684</name>
</gene>
<dbReference type="EMBL" id="UYSG01011842">
    <property type="protein sequence ID" value="VDL63800.1"/>
    <property type="molecule type" value="Genomic_DNA"/>
</dbReference>
<evidence type="ECO:0000313" key="2">
    <source>
        <dbReference type="Proteomes" id="UP000274504"/>
    </source>
</evidence>
<reference evidence="3" key="1">
    <citation type="submission" date="2017-02" db="UniProtKB">
        <authorList>
            <consortium name="WormBaseParasite"/>
        </authorList>
    </citation>
    <scope>IDENTIFICATION</scope>
</reference>
<protein>
    <submittedName>
        <fullName evidence="1 3">Uncharacterized protein</fullName>
    </submittedName>
</protein>
<reference evidence="1 2" key="2">
    <citation type="submission" date="2018-11" db="EMBL/GenBank/DDBJ databases">
        <authorList>
            <consortium name="Pathogen Informatics"/>
        </authorList>
    </citation>
    <scope>NUCLEOTIDE SEQUENCE [LARGE SCALE GENOMIC DNA]</scope>
</reference>
<name>A0A0R3SY41_HYMDI</name>
<dbReference type="Proteomes" id="UP000274504">
    <property type="component" value="Unassembled WGS sequence"/>
</dbReference>
<organism evidence="3">
    <name type="scientific">Hymenolepis diminuta</name>
    <name type="common">Rat tapeworm</name>
    <dbReference type="NCBI Taxonomy" id="6216"/>
    <lineage>
        <taxon>Eukaryota</taxon>
        <taxon>Metazoa</taxon>
        <taxon>Spiralia</taxon>
        <taxon>Lophotrochozoa</taxon>
        <taxon>Platyhelminthes</taxon>
        <taxon>Cestoda</taxon>
        <taxon>Eucestoda</taxon>
        <taxon>Cyclophyllidea</taxon>
        <taxon>Hymenolepididae</taxon>
        <taxon>Hymenolepis</taxon>
    </lineage>
</organism>
<sequence length="81" mass="8923">MSMPSTKRPMINTGEACIPESETMSLNAVVRVARTSSSLDAFLHSSSASAFDVAIRGHRRRLIMPFISVVTWNSRDLLNIS</sequence>
<evidence type="ECO:0000313" key="1">
    <source>
        <dbReference type="EMBL" id="VDL63800.1"/>
    </source>
</evidence>
<dbReference type="WBParaSite" id="HDID_0001068601-mRNA-1">
    <property type="protein sequence ID" value="HDID_0001068601-mRNA-1"/>
    <property type="gene ID" value="HDID_0001068601"/>
</dbReference>
<evidence type="ECO:0000313" key="3">
    <source>
        <dbReference type="WBParaSite" id="HDID_0001068601-mRNA-1"/>
    </source>
</evidence>
<proteinExistence type="predicted"/>
<dbReference type="AlphaFoldDB" id="A0A0R3SY41"/>
<accession>A0A0R3SY41</accession>